<evidence type="ECO:0000256" key="1">
    <source>
        <dbReference type="SAM" id="SignalP"/>
    </source>
</evidence>
<dbReference type="Proteomes" id="UP001172083">
    <property type="component" value="Unassembled WGS sequence"/>
</dbReference>
<keyword evidence="3" id="KW-1185">Reference proteome</keyword>
<comment type="caution">
    <text evidence="2">The sequence shown here is derived from an EMBL/GenBank/DDBJ whole genome shotgun (WGS) entry which is preliminary data.</text>
</comment>
<evidence type="ECO:0000313" key="3">
    <source>
        <dbReference type="Proteomes" id="UP001172083"/>
    </source>
</evidence>
<feature type="chain" id="PRO_5047099476" evidence="1">
    <location>
        <begin position="20"/>
        <end position="310"/>
    </location>
</feature>
<accession>A0ABT8LHH8</accession>
<keyword evidence="1" id="KW-0732">Signal</keyword>
<dbReference type="InterPro" id="IPR019861">
    <property type="entry name" value="PorP/SprF_Bacteroidetes"/>
</dbReference>
<name>A0ABT8LHH8_9BACT</name>
<dbReference type="Pfam" id="PF11751">
    <property type="entry name" value="PorP_SprF"/>
    <property type="match status" value="1"/>
</dbReference>
<dbReference type="EMBL" id="JAUJEB010000014">
    <property type="protein sequence ID" value="MDN5217258.1"/>
    <property type="molecule type" value="Genomic_DNA"/>
</dbReference>
<evidence type="ECO:0000313" key="2">
    <source>
        <dbReference type="EMBL" id="MDN5217258.1"/>
    </source>
</evidence>
<dbReference type="NCBIfam" id="TIGR03519">
    <property type="entry name" value="T9SS_PorP_fam"/>
    <property type="match status" value="1"/>
</dbReference>
<protein>
    <submittedName>
        <fullName evidence="2">Type IX secretion system membrane protein PorP/SprF</fullName>
    </submittedName>
</protein>
<organism evidence="2 3">
    <name type="scientific">Agaribacillus aureus</name>
    <dbReference type="NCBI Taxonomy" id="3051825"/>
    <lineage>
        <taxon>Bacteria</taxon>
        <taxon>Pseudomonadati</taxon>
        <taxon>Bacteroidota</taxon>
        <taxon>Cytophagia</taxon>
        <taxon>Cytophagales</taxon>
        <taxon>Splendidivirgaceae</taxon>
        <taxon>Agaribacillus</taxon>
    </lineage>
</organism>
<sequence length="310" mass="34527">MKRRLLRNFLFTVLTCSLADISFGQQQVMFTQYMFNGLALNPAYAGSDETLNLTILAREQWLGFDGGPTNQMFSGHLPLGPQKKIGVGLTVEKEKIAVTEVMNFYASYAYKIPVKNGHLALGLQGGLTHHSQELTALTLPPGVVDPSFDENISSLLPNFGTGIYYSSKRFYAGFSIPMLIQNSFDNRDAVLVAKQARHYFLTSGYLIDLNPTLKLKPHILIKSVEGAPLNIDLNANLLIKELVWLGASFRNLNSLNALLEIQLNRQLRLGFAFDFINSELGNVSSGSGEIMLNYRVSKKVPERVLSPRYF</sequence>
<reference evidence="2" key="1">
    <citation type="submission" date="2023-06" db="EMBL/GenBank/DDBJ databases">
        <title>Genomic of Agaribacillus aureum.</title>
        <authorList>
            <person name="Wang G."/>
        </authorList>
    </citation>
    <scope>NUCLEOTIDE SEQUENCE</scope>
    <source>
        <strain evidence="2">BMA12</strain>
    </source>
</reference>
<feature type="signal peptide" evidence="1">
    <location>
        <begin position="1"/>
        <end position="19"/>
    </location>
</feature>
<dbReference type="RefSeq" id="WP_346762595.1">
    <property type="nucleotide sequence ID" value="NZ_JAUJEB010000014.1"/>
</dbReference>
<proteinExistence type="predicted"/>
<gene>
    <name evidence="2" type="ORF">QQ020_34615</name>
</gene>